<evidence type="ECO:0000313" key="2">
    <source>
        <dbReference type="Proteomes" id="UP000494172"/>
    </source>
</evidence>
<dbReference type="Proteomes" id="UP000494172">
    <property type="component" value="Unassembled WGS sequence"/>
</dbReference>
<dbReference type="EMBL" id="CABVPX010000006">
    <property type="protein sequence ID" value="VWB42319.1"/>
    <property type="molecule type" value="Genomic_DNA"/>
</dbReference>
<dbReference type="SUPFAM" id="SSF160631">
    <property type="entry name" value="SMI1/KNR4-like"/>
    <property type="match status" value="1"/>
</dbReference>
<protein>
    <recommendedName>
        <fullName evidence="3">Knr4/Smi1-like domain-containing protein</fullName>
    </recommendedName>
</protein>
<gene>
    <name evidence="1" type="ORF">BAR24066_01889</name>
</gene>
<dbReference type="InterPro" id="IPR037883">
    <property type="entry name" value="Knr4/Smi1-like_sf"/>
</dbReference>
<reference evidence="1 2" key="1">
    <citation type="submission" date="2019-09" db="EMBL/GenBank/DDBJ databases">
        <authorList>
            <person name="Depoorter E."/>
        </authorList>
    </citation>
    <scope>NUCLEOTIDE SEQUENCE [LARGE SCALE GENOMIC DNA]</scope>
    <source>
        <strain evidence="1">LMG 24066</strain>
    </source>
</reference>
<evidence type="ECO:0000313" key="1">
    <source>
        <dbReference type="EMBL" id="VWB42319.1"/>
    </source>
</evidence>
<sequence length="265" mass="29782">MDDNNWINELIAYISRFDSEYGVAIKAARESEISALEDVIGERLPAVHRAYLMHLGDSDGGLLNRLRADSRARTVTTYCQDLREDIPDIKFERCIPFATGDVFEGIGLWVEQDSVNPPVVFLNDGLPGDILCRNLPSFLYQRAFLYERATLALTAHYENFNSEITIDAIKSTLADIGYLEEWFSDARLYCGRKENSLLLAYAGAPNNGLKIEISCNSEITAFEEGDRILEKTGTGSLRRVVKEPTLPEVRARGGVRVRVIRDIDI</sequence>
<comment type="caution">
    <text evidence="1">The sequence shown here is derived from an EMBL/GenBank/DDBJ whole genome shotgun (WGS) entry which is preliminary data.</text>
</comment>
<proteinExistence type="predicted"/>
<dbReference type="AlphaFoldDB" id="A0A9Q9SG34"/>
<evidence type="ECO:0008006" key="3">
    <source>
        <dbReference type="Google" id="ProtNLM"/>
    </source>
</evidence>
<organism evidence="1 2">
    <name type="scientific">Burkholderia arboris</name>
    <dbReference type="NCBI Taxonomy" id="488730"/>
    <lineage>
        <taxon>Bacteria</taxon>
        <taxon>Pseudomonadati</taxon>
        <taxon>Pseudomonadota</taxon>
        <taxon>Betaproteobacteria</taxon>
        <taxon>Burkholderiales</taxon>
        <taxon>Burkholderiaceae</taxon>
        <taxon>Burkholderia</taxon>
        <taxon>Burkholderia cepacia complex</taxon>
    </lineage>
</organism>
<accession>A0A9Q9SG34</accession>
<name>A0A9Q9SG34_9BURK</name>
<dbReference type="RefSeq" id="WP_174992157.1">
    <property type="nucleotide sequence ID" value="NZ_CABVPX010000006.1"/>
</dbReference>